<dbReference type="RefSeq" id="WP_093033373.1">
    <property type="nucleotide sequence ID" value="NZ_FMZV01000011.1"/>
</dbReference>
<dbReference type="OrthoDB" id="9790209at2"/>
<keyword evidence="4 7" id="KW-0812">Transmembrane</keyword>
<name>A0A1G6Y4T2_9RHOB</name>
<dbReference type="PANTHER" id="PTHR33362">
    <property type="entry name" value="SIALIC ACID TRAP TRANSPORTER PERMEASE PROTEIN SIAT-RELATED"/>
    <property type="match status" value="1"/>
</dbReference>
<evidence type="ECO:0000256" key="1">
    <source>
        <dbReference type="ARBA" id="ARBA00004429"/>
    </source>
</evidence>
<evidence type="ECO:0000313" key="9">
    <source>
        <dbReference type="EMBL" id="SDD84625.1"/>
    </source>
</evidence>
<accession>A0A1G6Y4T2</accession>
<proteinExistence type="inferred from homology"/>
<dbReference type="InterPro" id="IPR004681">
    <property type="entry name" value="TRAP_DctM"/>
</dbReference>
<comment type="subunit">
    <text evidence="7">The complex comprises the extracytoplasmic solute receptor protein and the two transmembrane proteins.</text>
</comment>
<evidence type="ECO:0000259" key="8">
    <source>
        <dbReference type="Pfam" id="PF06808"/>
    </source>
</evidence>
<keyword evidence="2" id="KW-1003">Cell membrane</keyword>
<sequence length="430" mass="45243">MIVGSISMLAAILLAFLRVPLAFSLLAVSVAGIGFAINWNIALQLLPLTISDAVLSYDLAVVPMFILMGNVISKTGIAHDLFRAAYAFVGHVRGGLALSTMVACSGFSAVCGSSYATAATMAKVAYPSMKKYHYSDELAAGTIAAGGTLGILIPPSIIMVVYGILTQTNIGDLFIAGVVPGLLGLALYMLAIRFVAARNPDHAPQGEKTPWPEKLKALSGIWPFILLFGLIIGGLYAKLFTPTEAAGMGAGLAILIATFHGRLTWTVLRRVIIDTAYTSVSLYTVLFGALMLSKLLTLSGLAAGVLALVQSTGLEGYALIFAIMLVFLVLGCVMDSMAIILIFVPLFAPIVVAQGFDLVWFGIIVIVVTEIALVTPPVGMNVFVLKAVLPDVPVVRIFKGLVPFISVDVLRLAVLVAFPAITLWLGSTVG</sequence>
<protein>
    <recommendedName>
        <fullName evidence="7">TRAP transporter large permease protein</fullName>
    </recommendedName>
</protein>
<dbReference type="PRINTS" id="PR00173">
    <property type="entry name" value="EDTRNSPORT"/>
</dbReference>
<feature type="transmembrane region" description="Helical" evidence="7">
    <location>
        <begin position="249"/>
        <end position="268"/>
    </location>
</feature>
<dbReference type="PIRSF" id="PIRSF006066">
    <property type="entry name" value="HI0050"/>
    <property type="match status" value="1"/>
</dbReference>
<dbReference type="GO" id="GO:0022857">
    <property type="term" value="F:transmembrane transporter activity"/>
    <property type="evidence" value="ECO:0007669"/>
    <property type="project" value="UniProtKB-UniRule"/>
</dbReference>
<evidence type="ECO:0000313" key="10">
    <source>
        <dbReference type="Proteomes" id="UP000199628"/>
    </source>
</evidence>
<dbReference type="PANTHER" id="PTHR33362:SF5">
    <property type="entry name" value="C4-DICARBOXYLATE TRAP TRANSPORTER LARGE PERMEASE PROTEIN DCTM"/>
    <property type="match status" value="1"/>
</dbReference>
<feature type="transmembrane region" description="Helical" evidence="7">
    <location>
        <begin position="173"/>
        <end position="197"/>
    </location>
</feature>
<feature type="domain" description="TRAP C4-dicarboxylate transport system permease DctM subunit" evidence="8">
    <location>
        <begin position="10"/>
        <end position="421"/>
    </location>
</feature>
<feature type="transmembrane region" description="Helical" evidence="7">
    <location>
        <begin position="359"/>
        <end position="389"/>
    </location>
</feature>
<evidence type="ECO:0000256" key="6">
    <source>
        <dbReference type="ARBA" id="ARBA00023136"/>
    </source>
</evidence>
<feature type="transmembrane region" description="Helical" evidence="7">
    <location>
        <begin position="138"/>
        <end position="161"/>
    </location>
</feature>
<comment type="function">
    <text evidence="7">Part of the tripartite ATP-independent periplasmic (TRAP) transport system.</text>
</comment>
<keyword evidence="5 7" id="KW-1133">Transmembrane helix</keyword>
<dbReference type="NCBIfam" id="TIGR00786">
    <property type="entry name" value="dctM"/>
    <property type="match status" value="1"/>
</dbReference>
<comment type="similarity">
    <text evidence="7">Belongs to the TRAP transporter large permease family.</text>
</comment>
<dbReference type="EMBL" id="FMZV01000011">
    <property type="protein sequence ID" value="SDD84625.1"/>
    <property type="molecule type" value="Genomic_DNA"/>
</dbReference>
<evidence type="ECO:0000256" key="4">
    <source>
        <dbReference type="ARBA" id="ARBA00022692"/>
    </source>
</evidence>
<feature type="transmembrane region" description="Helical" evidence="7">
    <location>
        <begin position="94"/>
        <end position="118"/>
    </location>
</feature>
<dbReference type="InterPro" id="IPR010656">
    <property type="entry name" value="DctM"/>
</dbReference>
<reference evidence="10" key="1">
    <citation type="submission" date="2016-10" db="EMBL/GenBank/DDBJ databases">
        <authorList>
            <person name="Varghese N."/>
            <person name="Submissions S."/>
        </authorList>
    </citation>
    <scope>NUCLEOTIDE SEQUENCE [LARGE SCALE GENOMIC DNA]</scope>
    <source>
        <strain evidence="10">CGMCC 1.9108</strain>
    </source>
</reference>
<organism evidence="9 10">
    <name type="scientific">Ruegeria marina</name>
    <dbReference type="NCBI Taxonomy" id="639004"/>
    <lineage>
        <taxon>Bacteria</taxon>
        <taxon>Pseudomonadati</taxon>
        <taxon>Pseudomonadota</taxon>
        <taxon>Alphaproteobacteria</taxon>
        <taxon>Rhodobacterales</taxon>
        <taxon>Roseobacteraceae</taxon>
        <taxon>Ruegeria</taxon>
    </lineage>
</organism>
<gene>
    <name evidence="9" type="ORF">SAMN04488239_11121</name>
</gene>
<feature type="transmembrane region" description="Helical" evidence="7">
    <location>
        <begin position="316"/>
        <end position="347"/>
    </location>
</feature>
<feature type="transmembrane region" description="Helical" evidence="7">
    <location>
        <begin position="280"/>
        <end position="309"/>
    </location>
</feature>
<dbReference type="GO" id="GO:0005886">
    <property type="term" value="C:plasma membrane"/>
    <property type="evidence" value="ECO:0007669"/>
    <property type="project" value="UniProtKB-SubCell"/>
</dbReference>
<feature type="transmembrane region" description="Helical" evidence="7">
    <location>
        <begin position="217"/>
        <end position="237"/>
    </location>
</feature>
<comment type="caution">
    <text evidence="7">Lacks conserved residue(s) required for the propagation of feature annotation.</text>
</comment>
<dbReference type="Proteomes" id="UP000199628">
    <property type="component" value="Unassembled WGS sequence"/>
</dbReference>
<feature type="transmembrane region" description="Helical" evidence="7">
    <location>
        <begin position="60"/>
        <end position="82"/>
    </location>
</feature>
<keyword evidence="3 7" id="KW-0997">Cell inner membrane</keyword>
<dbReference type="AlphaFoldDB" id="A0A1G6Y4T2"/>
<feature type="transmembrane region" description="Helical" evidence="7">
    <location>
        <begin position="401"/>
        <end position="425"/>
    </location>
</feature>
<keyword evidence="10" id="KW-1185">Reference proteome</keyword>
<keyword evidence="7" id="KW-0813">Transport</keyword>
<dbReference type="Pfam" id="PF06808">
    <property type="entry name" value="DctM"/>
    <property type="match status" value="1"/>
</dbReference>
<evidence type="ECO:0000256" key="2">
    <source>
        <dbReference type="ARBA" id="ARBA00022475"/>
    </source>
</evidence>
<comment type="subcellular location">
    <subcellularLocation>
        <location evidence="1 7">Cell inner membrane</location>
        <topology evidence="1 7">Multi-pass membrane protein</topology>
    </subcellularLocation>
</comment>
<evidence type="ECO:0000256" key="5">
    <source>
        <dbReference type="ARBA" id="ARBA00022989"/>
    </source>
</evidence>
<keyword evidence="6 7" id="KW-0472">Membrane</keyword>
<evidence type="ECO:0000256" key="3">
    <source>
        <dbReference type="ARBA" id="ARBA00022519"/>
    </source>
</evidence>
<dbReference type="STRING" id="639004.SAMN04488239_11121"/>
<evidence type="ECO:0000256" key="7">
    <source>
        <dbReference type="RuleBase" id="RU369079"/>
    </source>
</evidence>